<evidence type="ECO:0000256" key="4">
    <source>
        <dbReference type="ARBA" id="ARBA00023136"/>
    </source>
</evidence>
<dbReference type="InterPro" id="IPR006603">
    <property type="entry name" value="PQ-loop_rpt"/>
</dbReference>
<dbReference type="PANTHER" id="PTHR16201">
    <property type="entry name" value="SEVEN TRANSMEMBRANE PROTEIN 1-RELATED"/>
    <property type="match status" value="1"/>
</dbReference>
<evidence type="ECO:0000313" key="7">
    <source>
        <dbReference type="EMBL" id="CAI9763693.1"/>
    </source>
</evidence>
<evidence type="ECO:0000313" key="8">
    <source>
        <dbReference type="Proteomes" id="UP000834106"/>
    </source>
</evidence>
<dbReference type="InterPro" id="IPR051415">
    <property type="entry name" value="LAAT-1"/>
</dbReference>
<evidence type="ECO:0000256" key="6">
    <source>
        <dbReference type="SAM" id="Phobius"/>
    </source>
</evidence>
<evidence type="ECO:0000256" key="5">
    <source>
        <dbReference type="SAM" id="MobiDB-lite"/>
    </source>
</evidence>
<gene>
    <name evidence="7" type="ORF">FPE_LOCUS11123</name>
</gene>
<feature type="compositionally biased region" description="Basic and acidic residues" evidence="5">
    <location>
        <begin position="42"/>
        <end position="60"/>
    </location>
</feature>
<keyword evidence="2 6" id="KW-0812">Transmembrane</keyword>
<organism evidence="7 8">
    <name type="scientific">Fraxinus pennsylvanica</name>
    <dbReference type="NCBI Taxonomy" id="56036"/>
    <lineage>
        <taxon>Eukaryota</taxon>
        <taxon>Viridiplantae</taxon>
        <taxon>Streptophyta</taxon>
        <taxon>Embryophyta</taxon>
        <taxon>Tracheophyta</taxon>
        <taxon>Spermatophyta</taxon>
        <taxon>Magnoliopsida</taxon>
        <taxon>eudicotyledons</taxon>
        <taxon>Gunneridae</taxon>
        <taxon>Pentapetalae</taxon>
        <taxon>asterids</taxon>
        <taxon>lamiids</taxon>
        <taxon>Lamiales</taxon>
        <taxon>Oleaceae</taxon>
        <taxon>Oleeae</taxon>
        <taxon>Fraxinus</taxon>
    </lineage>
</organism>
<evidence type="ECO:0000256" key="1">
    <source>
        <dbReference type="ARBA" id="ARBA00004141"/>
    </source>
</evidence>
<dbReference type="FunFam" id="1.20.1280.290:FF:000012">
    <property type="entry name" value="Vacuolar membrane PQ loop repeat protein"/>
    <property type="match status" value="1"/>
</dbReference>
<feature type="transmembrane region" description="Helical" evidence="6">
    <location>
        <begin position="6"/>
        <end position="27"/>
    </location>
</feature>
<feature type="transmembrane region" description="Helical" evidence="6">
    <location>
        <begin position="250"/>
        <end position="271"/>
    </location>
</feature>
<proteinExistence type="predicted"/>
<feature type="region of interest" description="Disordered" evidence="5">
    <location>
        <begin position="42"/>
        <end position="63"/>
    </location>
</feature>
<dbReference type="Gene3D" id="1.20.1280.290">
    <property type="match status" value="1"/>
</dbReference>
<dbReference type="AlphaFoldDB" id="A0AAD2DT65"/>
<sequence>MQLPTQLYTAWLYTTVTIILVLQCIYYKHFLPCLRKRRKIEAKADKDETDAPKSKFEDGSKTASNVPIEVPHRRDFYYVSARSLAGSDSSPMNKCYIKARSGPPALEHDSDSSTEEDESFLPSFNKHVIVSQPQHIPRLVGYGAFAAASANLPFLARALTDTGGSIFTGRRFMKEPALQENAYGQWLGWLMTAIYMGGRIPQILLSIKRGSVEGLNPLMFVFALIANATYVGSILERTTEWKKIKANMPWLLDAIGCVLLDLFIILQYIFYKYMKKKKSQHCEEEYYGDYVEATKPSSY</sequence>
<comment type="subcellular location">
    <subcellularLocation>
        <location evidence="1">Membrane</location>
        <topology evidence="1">Multi-pass membrane protein</topology>
    </subcellularLocation>
</comment>
<keyword evidence="3 6" id="KW-1133">Transmembrane helix</keyword>
<evidence type="ECO:0000256" key="2">
    <source>
        <dbReference type="ARBA" id="ARBA00022692"/>
    </source>
</evidence>
<dbReference type="EMBL" id="OU503041">
    <property type="protein sequence ID" value="CAI9763693.1"/>
    <property type="molecule type" value="Genomic_DNA"/>
</dbReference>
<keyword evidence="8" id="KW-1185">Reference proteome</keyword>
<keyword evidence="4 6" id="KW-0472">Membrane</keyword>
<dbReference type="Proteomes" id="UP000834106">
    <property type="component" value="Chromosome 6"/>
</dbReference>
<dbReference type="GO" id="GO:0016020">
    <property type="term" value="C:membrane"/>
    <property type="evidence" value="ECO:0007669"/>
    <property type="project" value="UniProtKB-SubCell"/>
</dbReference>
<dbReference type="SMART" id="SM00679">
    <property type="entry name" value="CTNS"/>
    <property type="match status" value="1"/>
</dbReference>
<dbReference type="Pfam" id="PF04193">
    <property type="entry name" value="PQ-loop"/>
    <property type="match status" value="1"/>
</dbReference>
<accession>A0AAD2DT65</accession>
<feature type="transmembrane region" description="Helical" evidence="6">
    <location>
        <begin position="217"/>
        <end position="235"/>
    </location>
</feature>
<reference evidence="7" key="1">
    <citation type="submission" date="2023-05" db="EMBL/GenBank/DDBJ databases">
        <authorList>
            <person name="Huff M."/>
        </authorList>
    </citation>
    <scope>NUCLEOTIDE SEQUENCE</scope>
</reference>
<dbReference type="PANTHER" id="PTHR16201:SF45">
    <property type="entry name" value="PQ-LOOP REPEAT FAMILY PROTEIN _ TRANSMEMBRANE FAMILY PROTEIN"/>
    <property type="match status" value="1"/>
</dbReference>
<protein>
    <submittedName>
        <fullName evidence="7">Uncharacterized protein</fullName>
    </submittedName>
</protein>
<name>A0AAD2DT65_9LAMI</name>
<evidence type="ECO:0000256" key="3">
    <source>
        <dbReference type="ARBA" id="ARBA00022989"/>
    </source>
</evidence>